<dbReference type="Proteomes" id="UP001249851">
    <property type="component" value="Unassembled WGS sequence"/>
</dbReference>
<reference evidence="1" key="1">
    <citation type="journal article" date="2023" name="G3 (Bethesda)">
        <title>Whole genome assembly and annotation of the endangered Caribbean coral Acropora cervicornis.</title>
        <authorList>
            <person name="Selwyn J.D."/>
            <person name="Vollmer S.V."/>
        </authorList>
    </citation>
    <scope>NUCLEOTIDE SEQUENCE</scope>
    <source>
        <strain evidence="1">K2</strain>
    </source>
</reference>
<gene>
    <name evidence="1" type="ORF">P5673_017486</name>
</gene>
<comment type="caution">
    <text evidence="1">The sequence shown here is derived from an EMBL/GenBank/DDBJ whole genome shotgun (WGS) entry which is preliminary data.</text>
</comment>
<evidence type="ECO:0000313" key="1">
    <source>
        <dbReference type="EMBL" id="KAK2559912.1"/>
    </source>
</evidence>
<dbReference type="AlphaFoldDB" id="A0AAD9QER5"/>
<evidence type="ECO:0000313" key="2">
    <source>
        <dbReference type="Proteomes" id="UP001249851"/>
    </source>
</evidence>
<dbReference type="EMBL" id="JARQWQ010000038">
    <property type="protein sequence ID" value="KAK2559912.1"/>
    <property type="molecule type" value="Genomic_DNA"/>
</dbReference>
<proteinExistence type="predicted"/>
<organism evidence="1 2">
    <name type="scientific">Acropora cervicornis</name>
    <name type="common">Staghorn coral</name>
    <dbReference type="NCBI Taxonomy" id="6130"/>
    <lineage>
        <taxon>Eukaryota</taxon>
        <taxon>Metazoa</taxon>
        <taxon>Cnidaria</taxon>
        <taxon>Anthozoa</taxon>
        <taxon>Hexacorallia</taxon>
        <taxon>Scleractinia</taxon>
        <taxon>Astrocoeniina</taxon>
        <taxon>Acroporidae</taxon>
        <taxon>Acropora</taxon>
    </lineage>
</organism>
<protein>
    <submittedName>
        <fullName evidence="1">Uncharacterized protein</fullName>
    </submittedName>
</protein>
<accession>A0AAD9QER5</accession>
<reference evidence="1" key="2">
    <citation type="journal article" date="2023" name="Science">
        <title>Genomic signatures of disease resistance in endangered staghorn corals.</title>
        <authorList>
            <person name="Vollmer S.V."/>
            <person name="Selwyn J.D."/>
            <person name="Despard B.A."/>
            <person name="Roesel C.L."/>
        </authorList>
    </citation>
    <scope>NUCLEOTIDE SEQUENCE</scope>
    <source>
        <strain evidence="1">K2</strain>
    </source>
</reference>
<keyword evidence="2" id="KW-1185">Reference proteome</keyword>
<name>A0AAD9QER5_ACRCE</name>
<sequence>MEGIGLNTTVKFIINLECFQCNIYGETRQNCSQTTKIGELIFFSDHLKPSTSFPRSNHVFGDRNTAGHRLLLNDDDGNHTQHNNQSQQFASIFGMPYPRRFHGNPATAATHSQLYPVSLKSDDSSLFVFGQLLPYCFCDATKGYGASFSDIL</sequence>